<name>A0A2G2Y3S0_CAPAN</name>
<evidence type="ECO:0000259" key="1">
    <source>
        <dbReference type="SMART" id="SM00256"/>
    </source>
</evidence>
<dbReference type="PANTHER" id="PTHR31111:SF87">
    <property type="entry name" value="F-BOX DOMAIN-CONTAINING PROTEIN"/>
    <property type="match status" value="1"/>
</dbReference>
<sequence>MRKFHKRPEGSLHSSTTNYTYMEENKIYMEENKINVNIAGSFIPHEIVVEILMKVPAKSLLRFKCLSKSLCSLISDTLFIEAYHQRNRPCFRDFGFTQSINGLVCLWNNVGKVAICNRFTKQHVFLPHQQPTGLFCPSMTCCSLGFDPATKKHKVFKAHAVSDQEETGKFQAIYLIFTIGTDNSWREISGGCSLSFYPAKHNCVYMDDGVIYFVKKLGRDIGAFSVGEEKFTRIISSPDGVWPLGISKILPRIVDIKGQVALVDHTKDVVGDDDIKIVLYVLMNGGVGEDDETWLTHTIELPSSEITELSHCSLLGLFHKCSYMTLEGKNGELLKYIKCYCRRFKVEKVREVVRRMRRDRATGPDEIPVDF</sequence>
<keyword evidence="3" id="KW-1185">Reference proteome</keyword>
<dbReference type="InterPro" id="IPR013187">
    <property type="entry name" value="F-box-assoc_dom_typ3"/>
</dbReference>
<dbReference type="AlphaFoldDB" id="A0A2G2Y3S0"/>
<dbReference type="OMA" id="LVCLWNN"/>
<dbReference type="Proteomes" id="UP000222542">
    <property type="component" value="Unassembled WGS sequence"/>
</dbReference>
<proteinExistence type="predicted"/>
<dbReference type="InterPro" id="IPR017451">
    <property type="entry name" value="F-box-assoc_interact_dom"/>
</dbReference>
<reference evidence="2 3" key="1">
    <citation type="journal article" date="2014" name="Nat. Genet.">
        <title>Genome sequence of the hot pepper provides insights into the evolution of pungency in Capsicum species.</title>
        <authorList>
            <person name="Kim S."/>
            <person name="Park M."/>
            <person name="Yeom S.I."/>
            <person name="Kim Y.M."/>
            <person name="Lee J.M."/>
            <person name="Lee H.A."/>
            <person name="Seo E."/>
            <person name="Choi J."/>
            <person name="Cheong K."/>
            <person name="Kim K.T."/>
            <person name="Jung K."/>
            <person name="Lee G.W."/>
            <person name="Oh S.K."/>
            <person name="Bae C."/>
            <person name="Kim S.B."/>
            <person name="Lee H.Y."/>
            <person name="Kim S.Y."/>
            <person name="Kim M.S."/>
            <person name="Kang B.C."/>
            <person name="Jo Y.D."/>
            <person name="Yang H.B."/>
            <person name="Jeong H.J."/>
            <person name="Kang W.H."/>
            <person name="Kwon J.K."/>
            <person name="Shin C."/>
            <person name="Lim J.Y."/>
            <person name="Park J.H."/>
            <person name="Huh J.H."/>
            <person name="Kim J.S."/>
            <person name="Kim B.D."/>
            <person name="Cohen O."/>
            <person name="Paran I."/>
            <person name="Suh M.C."/>
            <person name="Lee S.B."/>
            <person name="Kim Y.K."/>
            <person name="Shin Y."/>
            <person name="Noh S.J."/>
            <person name="Park J."/>
            <person name="Seo Y.S."/>
            <person name="Kwon S.Y."/>
            <person name="Kim H.A."/>
            <person name="Park J.M."/>
            <person name="Kim H.J."/>
            <person name="Choi S.B."/>
            <person name="Bosland P.W."/>
            <person name="Reeves G."/>
            <person name="Jo S.H."/>
            <person name="Lee B.W."/>
            <person name="Cho H.T."/>
            <person name="Choi H.S."/>
            <person name="Lee M.S."/>
            <person name="Yu Y."/>
            <person name="Do Choi Y."/>
            <person name="Park B.S."/>
            <person name="van Deynze A."/>
            <person name="Ashrafi H."/>
            <person name="Hill T."/>
            <person name="Kim W.T."/>
            <person name="Pai H.S."/>
            <person name="Ahn H.K."/>
            <person name="Yeam I."/>
            <person name="Giovannoni J.J."/>
            <person name="Rose J.K."/>
            <person name="Sorensen I."/>
            <person name="Lee S.J."/>
            <person name="Kim R.W."/>
            <person name="Choi I.Y."/>
            <person name="Choi B.S."/>
            <person name="Lim J.S."/>
            <person name="Lee Y.H."/>
            <person name="Choi D."/>
        </authorList>
    </citation>
    <scope>NUCLEOTIDE SEQUENCE [LARGE SCALE GENOMIC DNA]</scope>
    <source>
        <strain evidence="3">cv. CM334</strain>
    </source>
</reference>
<comment type="caution">
    <text evidence="2">The sequence shown here is derived from an EMBL/GenBank/DDBJ whole genome shotgun (WGS) entry which is preliminary data.</text>
</comment>
<gene>
    <name evidence="2" type="ORF">T459_31746</name>
</gene>
<dbReference type="Pfam" id="PF08268">
    <property type="entry name" value="FBA_3"/>
    <property type="match status" value="1"/>
</dbReference>
<dbReference type="Pfam" id="PF00646">
    <property type="entry name" value="F-box"/>
    <property type="match status" value="1"/>
</dbReference>
<dbReference type="EMBL" id="AYRZ02000015">
    <property type="protein sequence ID" value="PHT64395.1"/>
    <property type="molecule type" value="Genomic_DNA"/>
</dbReference>
<dbReference type="SMART" id="SM00256">
    <property type="entry name" value="FBOX"/>
    <property type="match status" value="1"/>
</dbReference>
<dbReference type="PANTHER" id="PTHR31111">
    <property type="entry name" value="BNAA05G37150D PROTEIN-RELATED"/>
    <property type="match status" value="1"/>
</dbReference>
<evidence type="ECO:0000313" key="2">
    <source>
        <dbReference type="EMBL" id="PHT64395.1"/>
    </source>
</evidence>
<dbReference type="NCBIfam" id="TIGR01640">
    <property type="entry name" value="F_box_assoc_1"/>
    <property type="match status" value="1"/>
</dbReference>
<dbReference type="SUPFAM" id="SSF81383">
    <property type="entry name" value="F-box domain"/>
    <property type="match status" value="1"/>
</dbReference>
<evidence type="ECO:0000313" key="3">
    <source>
        <dbReference type="Proteomes" id="UP000222542"/>
    </source>
</evidence>
<protein>
    <recommendedName>
        <fullName evidence="1">F-box domain-containing protein</fullName>
    </recommendedName>
</protein>
<feature type="domain" description="F-box" evidence="1">
    <location>
        <begin position="43"/>
        <end position="82"/>
    </location>
</feature>
<dbReference type="Gramene" id="PHT64395">
    <property type="protein sequence ID" value="PHT64395"/>
    <property type="gene ID" value="T459_31746"/>
</dbReference>
<organism evidence="2 3">
    <name type="scientific">Capsicum annuum</name>
    <name type="common">Capsicum pepper</name>
    <dbReference type="NCBI Taxonomy" id="4072"/>
    <lineage>
        <taxon>Eukaryota</taxon>
        <taxon>Viridiplantae</taxon>
        <taxon>Streptophyta</taxon>
        <taxon>Embryophyta</taxon>
        <taxon>Tracheophyta</taxon>
        <taxon>Spermatophyta</taxon>
        <taxon>Magnoliopsida</taxon>
        <taxon>eudicotyledons</taxon>
        <taxon>Gunneridae</taxon>
        <taxon>Pentapetalae</taxon>
        <taxon>asterids</taxon>
        <taxon>lamiids</taxon>
        <taxon>Solanales</taxon>
        <taxon>Solanaceae</taxon>
        <taxon>Solanoideae</taxon>
        <taxon>Capsiceae</taxon>
        <taxon>Capsicum</taxon>
    </lineage>
</organism>
<dbReference type="InterPro" id="IPR001810">
    <property type="entry name" value="F-box_dom"/>
</dbReference>
<dbReference type="InterPro" id="IPR036047">
    <property type="entry name" value="F-box-like_dom_sf"/>
</dbReference>
<reference evidence="2 3" key="2">
    <citation type="journal article" date="2017" name="Genome Biol.">
        <title>New reference genome sequences of hot pepper reveal the massive evolution of plant disease-resistance genes by retroduplication.</title>
        <authorList>
            <person name="Kim S."/>
            <person name="Park J."/>
            <person name="Yeom S.I."/>
            <person name="Kim Y.M."/>
            <person name="Seo E."/>
            <person name="Kim K.T."/>
            <person name="Kim M.S."/>
            <person name="Lee J.M."/>
            <person name="Cheong K."/>
            <person name="Shin H.S."/>
            <person name="Kim S.B."/>
            <person name="Han K."/>
            <person name="Lee J."/>
            <person name="Park M."/>
            <person name="Lee H.A."/>
            <person name="Lee H.Y."/>
            <person name="Lee Y."/>
            <person name="Oh S."/>
            <person name="Lee J.H."/>
            <person name="Choi E."/>
            <person name="Choi E."/>
            <person name="Lee S.E."/>
            <person name="Jeon J."/>
            <person name="Kim H."/>
            <person name="Choi G."/>
            <person name="Song H."/>
            <person name="Lee J."/>
            <person name="Lee S.C."/>
            <person name="Kwon J.K."/>
            <person name="Lee H.Y."/>
            <person name="Koo N."/>
            <person name="Hong Y."/>
            <person name="Kim R.W."/>
            <person name="Kang W.H."/>
            <person name="Huh J.H."/>
            <person name="Kang B.C."/>
            <person name="Yang T.J."/>
            <person name="Lee Y.H."/>
            <person name="Bennetzen J.L."/>
            <person name="Choi D."/>
        </authorList>
    </citation>
    <scope>NUCLEOTIDE SEQUENCE [LARGE SCALE GENOMIC DNA]</scope>
    <source>
        <strain evidence="3">cv. CM334</strain>
    </source>
</reference>
<accession>A0A2G2Y3S0</accession>